<dbReference type="InterPro" id="IPR036388">
    <property type="entry name" value="WH-like_DNA-bd_sf"/>
</dbReference>
<keyword evidence="3" id="KW-1185">Reference proteome</keyword>
<dbReference type="Proteomes" id="UP000545386">
    <property type="component" value="Unassembled WGS sequence"/>
</dbReference>
<feature type="domain" description="HTH marR-type" evidence="1">
    <location>
        <begin position="5"/>
        <end position="104"/>
    </location>
</feature>
<evidence type="ECO:0000313" key="3">
    <source>
        <dbReference type="Proteomes" id="UP000545386"/>
    </source>
</evidence>
<evidence type="ECO:0000259" key="1">
    <source>
        <dbReference type="SMART" id="SM00347"/>
    </source>
</evidence>
<name>A0A842HQT0_9BURK</name>
<sequence length="123" mass="13788">MPSRQAQQQEDTTFRVLRILEQQPELSQRELAKQLGVSASGVNYCLKALVEKGWVKVQNFSQSKNKLGYAYVLTPSGVAHRAGLTGRFLKRKMQEYEALRAEIEALKSEPSVAQLAEGAKQHD</sequence>
<accession>A0A842HQT0</accession>
<comment type="caution">
    <text evidence="2">The sequence shown here is derived from an EMBL/GenBank/DDBJ whole genome shotgun (WGS) entry which is preliminary data.</text>
</comment>
<dbReference type="EMBL" id="JACJUU010000010">
    <property type="protein sequence ID" value="MBC2770566.1"/>
    <property type="molecule type" value="Genomic_DNA"/>
</dbReference>
<dbReference type="InterPro" id="IPR000835">
    <property type="entry name" value="HTH_MarR-typ"/>
</dbReference>
<dbReference type="SUPFAM" id="SSF46785">
    <property type="entry name" value="Winged helix' DNA-binding domain"/>
    <property type="match status" value="1"/>
</dbReference>
<dbReference type="InterPro" id="IPR036390">
    <property type="entry name" value="WH_DNA-bd_sf"/>
</dbReference>
<evidence type="ECO:0000313" key="2">
    <source>
        <dbReference type="EMBL" id="MBC2770566.1"/>
    </source>
</evidence>
<dbReference type="Gene3D" id="1.10.10.10">
    <property type="entry name" value="Winged helix-like DNA-binding domain superfamily/Winged helix DNA-binding domain"/>
    <property type="match status" value="1"/>
</dbReference>
<dbReference type="Pfam" id="PF13412">
    <property type="entry name" value="HTH_24"/>
    <property type="match status" value="1"/>
</dbReference>
<dbReference type="SMART" id="SM00347">
    <property type="entry name" value="HTH_MARR"/>
    <property type="match status" value="1"/>
</dbReference>
<dbReference type="InterPro" id="IPR026433">
    <property type="entry name" value="MarR_EPS"/>
</dbReference>
<dbReference type="AlphaFoldDB" id="A0A842HQT0"/>
<reference evidence="2 3" key="1">
    <citation type="submission" date="2020-08" db="EMBL/GenBank/DDBJ databases">
        <title>Paraeoetvoesia sp. YC-7-48 draft genome sequence.</title>
        <authorList>
            <person name="Yao L."/>
        </authorList>
    </citation>
    <scope>NUCLEOTIDE SEQUENCE [LARGE SCALE GENOMIC DNA]</scope>
    <source>
        <strain evidence="3">YC-7-48</strain>
    </source>
</reference>
<organism evidence="2 3">
    <name type="scientific">Pusillimonas minor</name>
    <dbReference type="NCBI Taxonomy" id="2697024"/>
    <lineage>
        <taxon>Bacteria</taxon>
        <taxon>Pseudomonadati</taxon>
        <taxon>Pseudomonadota</taxon>
        <taxon>Betaproteobacteria</taxon>
        <taxon>Burkholderiales</taxon>
        <taxon>Alcaligenaceae</taxon>
        <taxon>Pusillimonas</taxon>
    </lineage>
</organism>
<protein>
    <submittedName>
        <fullName evidence="2">MarR family EPS-associated transcriptional regulator</fullName>
    </submittedName>
</protein>
<dbReference type="NCBIfam" id="TIGR04176">
    <property type="entry name" value="MarR_EPS"/>
    <property type="match status" value="1"/>
</dbReference>
<gene>
    <name evidence="2" type="ORF">GTU67_11685</name>
</gene>
<dbReference type="RefSeq" id="WP_185780247.1">
    <property type="nucleotide sequence ID" value="NZ_JACJUU010000010.1"/>
</dbReference>
<dbReference type="GO" id="GO:0003700">
    <property type="term" value="F:DNA-binding transcription factor activity"/>
    <property type="evidence" value="ECO:0007669"/>
    <property type="project" value="InterPro"/>
</dbReference>
<proteinExistence type="predicted"/>